<dbReference type="AlphaFoldDB" id="A0A9E6REW7"/>
<dbReference type="GO" id="GO:0016020">
    <property type="term" value="C:membrane"/>
    <property type="evidence" value="ECO:0007669"/>
    <property type="project" value="UniProtKB-SubCell"/>
</dbReference>
<evidence type="ECO:0000256" key="5">
    <source>
        <dbReference type="SAM" id="Phobius"/>
    </source>
</evidence>
<organism evidence="6 7">
    <name type="scientific">Chenggangzhangella methanolivorans</name>
    <dbReference type="NCBI Taxonomy" id="1437009"/>
    <lineage>
        <taxon>Bacteria</taxon>
        <taxon>Pseudomonadati</taxon>
        <taxon>Pseudomonadota</taxon>
        <taxon>Alphaproteobacteria</taxon>
        <taxon>Hyphomicrobiales</taxon>
        <taxon>Methylopilaceae</taxon>
        <taxon>Chenggangzhangella</taxon>
    </lineage>
</organism>
<feature type="transmembrane region" description="Helical" evidence="5">
    <location>
        <begin position="115"/>
        <end position="134"/>
    </location>
</feature>
<protein>
    <submittedName>
        <fullName evidence="6">MAPEG family protein</fullName>
    </submittedName>
</protein>
<dbReference type="InterPro" id="IPR001129">
    <property type="entry name" value="Membr-assoc_MAPEG"/>
</dbReference>
<comment type="subcellular location">
    <subcellularLocation>
        <location evidence="1">Membrane</location>
    </subcellularLocation>
</comment>
<dbReference type="Pfam" id="PF01124">
    <property type="entry name" value="MAPEG"/>
    <property type="match status" value="1"/>
</dbReference>
<dbReference type="KEGG" id="cmet:K6K41_23705"/>
<evidence type="ECO:0000313" key="7">
    <source>
        <dbReference type="Proteomes" id="UP000825701"/>
    </source>
</evidence>
<reference evidence="6" key="1">
    <citation type="submission" date="2021-08" db="EMBL/GenBank/DDBJ databases">
        <authorList>
            <person name="Zhang H."/>
            <person name="Xu M."/>
            <person name="Yu Z."/>
            <person name="Yang L."/>
            <person name="Cai Y."/>
        </authorList>
    </citation>
    <scope>NUCLEOTIDE SEQUENCE</scope>
    <source>
        <strain evidence="6">CHL1</strain>
    </source>
</reference>
<dbReference type="SUPFAM" id="SSF161084">
    <property type="entry name" value="MAPEG domain-like"/>
    <property type="match status" value="1"/>
</dbReference>
<sequence>MTVQAVLAPLFAQVLLTFVLLVAMGRARIAAARAGDVKVGRGSPRGFAWPEKAAKVSDCFHNQLELPPLFYAVVTLALVTKTADLVFVGLCWVFVALRYLHAFEHVGTNRVRRRFSLFLAGAIALMALWIWFALKVFIGL</sequence>
<keyword evidence="4 5" id="KW-0472">Membrane</keyword>
<evidence type="ECO:0000313" key="6">
    <source>
        <dbReference type="EMBL" id="QZN99661.1"/>
    </source>
</evidence>
<dbReference type="EMBL" id="CP081869">
    <property type="protein sequence ID" value="QZN99661.1"/>
    <property type="molecule type" value="Genomic_DNA"/>
</dbReference>
<dbReference type="RefSeq" id="WP_261402754.1">
    <property type="nucleotide sequence ID" value="NZ_CP081869.1"/>
</dbReference>
<dbReference type="Gene3D" id="1.20.120.550">
    <property type="entry name" value="Membrane associated eicosanoid/glutathione metabolism-like domain"/>
    <property type="match status" value="1"/>
</dbReference>
<keyword evidence="2 5" id="KW-0812">Transmembrane</keyword>
<evidence type="ECO:0000256" key="2">
    <source>
        <dbReference type="ARBA" id="ARBA00022692"/>
    </source>
</evidence>
<dbReference type="InterPro" id="IPR023352">
    <property type="entry name" value="MAPEG-like_dom_sf"/>
</dbReference>
<name>A0A9E6REW7_9HYPH</name>
<proteinExistence type="predicted"/>
<dbReference type="Proteomes" id="UP000825701">
    <property type="component" value="Chromosome"/>
</dbReference>
<feature type="transmembrane region" description="Helical" evidence="5">
    <location>
        <begin position="70"/>
        <end position="95"/>
    </location>
</feature>
<keyword evidence="7" id="KW-1185">Reference proteome</keyword>
<evidence type="ECO:0000256" key="3">
    <source>
        <dbReference type="ARBA" id="ARBA00022989"/>
    </source>
</evidence>
<keyword evidence="3 5" id="KW-1133">Transmembrane helix</keyword>
<gene>
    <name evidence="6" type="ORF">K6K41_23705</name>
</gene>
<accession>A0A9E6REW7</accession>
<evidence type="ECO:0000256" key="1">
    <source>
        <dbReference type="ARBA" id="ARBA00004370"/>
    </source>
</evidence>
<evidence type="ECO:0000256" key="4">
    <source>
        <dbReference type="ARBA" id="ARBA00023136"/>
    </source>
</evidence>